<evidence type="ECO:0000313" key="3">
    <source>
        <dbReference type="Proteomes" id="UP000467522"/>
    </source>
</evidence>
<dbReference type="Proteomes" id="UP000467522">
    <property type="component" value="Unassembled WGS sequence"/>
</dbReference>
<dbReference type="AlphaFoldDB" id="A0A833V2C0"/>
<organism evidence="2 3">
    <name type="scientific">Burkholderia lata (strain ATCC 17760 / DSM 23089 / LMG 22485 / NCIMB 9086 / R18194 / 383)</name>
    <dbReference type="NCBI Taxonomy" id="482957"/>
    <lineage>
        <taxon>Bacteria</taxon>
        <taxon>Pseudomonadati</taxon>
        <taxon>Pseudomonadota</taxon>
        <taxon>Betaproteobacteria</taxon>
        <taxon>Burkholderiales</taxon>
        <taxon>Burkholderiaceae</taxon>
        <taxon>Burkholderia</taxon>
        <taxon>Burkholderia cepacia complex</taxon>
    </lineage>
</organism>
<sequence length="457" mass="51957">MSTTCYLCDKRFNETTVLKHSEHILQNALGGGLLCDDILCQACGCKLGDSVDGPFATALSPLTTLLDTPRDRGMHSQTQVQLQTNDADAKVLEQVRLVLKNDFSLVPVRPVRVKSVTAKAVTIVAATIKQARQYENSPDVKALVADGYTIELSDNAAPYAERLLLSARPDAPEVLRGILKIAIGFASFHGVERNYLAHLMTQDDLTQSESVLRSTIFSYYPVEDVERLFETEKHVHEDWYPTHHLYLFSHDRDLYCYVELFGVVQKYVHLSSTYDGHRLLEKFVQKAEKWEFEESWFTARTLSDLDVLAGQFGVSTEDQTWDEIQDEVLHRARVRPYSLEPDETIEKVQCLVFTLAQYARLSNAQHFEVVRDMFEKAEAAKTDLGLTLLDDLRANPLSVMKLLNKDFNEFRIGTLACSRPDQVRGVPAADLERYVAYKFYELLRAKGLESELEYQLL</sequence>
<protein>
    <recommendedName>
        <fullName evidence="1">HNH endonuclease 5 domain-containing protein</fullName>
    </recommendedName>
</protein>
<name>A0A833V2C0_BURL3</name>
<dbReference type="InterPro" id="IPR029471">
    <property type="entry name" value="HNH_5"/>
</dbReference>
<proteinExistence type="predicted"/>
<feature type="domain" description="HNH endonuclease 5" evidence="1">
    <location>
        <begin position="5"/>
        <end position="57"/>
    </location>
</feature>
<evidence type="ECO:0000313" key="2">
    <source>
        <dbReference type="EMBL" id="KAF1037212.1"/>
    </source>
</evidence>
<dbReference type="EMBL" id="WNDV01000009">
    <property type="protein sequence ID" value="KAF1037212.1"/>
    <property type="molecule type" value="Genomic_DNA"/>
</dbReference>
<dbReference type="Pfam" id="PF14279">
    <property type="entry name" value="HNH_5"/>
    <property type="match status" value="1"/>
</dbReference>
<gene>
    <name evidence="2" type="ORF">GAK33_03145</name>
</gene>
<evidence type="ECO:0000259" key="1">
    <source>
        <dbReference type="Pfam" id="PF14279"/>
    </source>
</evidence>
<accession>A0A833V2C0</accession>
<reference evidence="3" key="1">
    <citation type="journal article" date="2020" name="MBio">
        <title>Horizontal gene transfer to a defensive symbiont with a reduced genome amongst a multipartite beetle microbiome.</title>
        <authorList>
            <person name="Waterworth S.C."/>
            <person name="Florez L.V."/>
            <person name="Rees E.R."/>
            <person name="Hertweck C."/>
            <person name="Kaltenpoth M."/>
            <person name="Kwan J.C."/>
        </authorList>
    </citation>
    <scope>NUCLEOTIDE SEQUENCE [LARGE SCALE GENOMIC DNA]</scope>
</reference>
<comment type="caution">
    <text evidence="2">The sequence shown here is derived from an EMBL/GenBank/DDBJ whole genome shotgun (WGS) entry which is preliminary data.</text>
</comment>